<keyword evidence="5 8" id="KW-0648">Protein biosynthesis</keyword>
<keyword evidence="4 8" id="KW-0378">Hydrolase</keyword>
<comment type="catalytic activity">
    <reaction evidence="8">
        <text>GTP + H2O = GDP + phosphate + H(+)</text>
        <dbReference type="Rhea" id="RHEA:19669"/>
        <dbReference type="ChEBI" id="CHEBI:15377"/>
        <dbReference type="ChEBI" id="CHEBI:15378"/>
        <dbReference type="ChEBI" id="CHEBI:37565"/>
        <dbReference type="ChEBI" id="CHEBI:43474"/>
        <dbReference type="ChEBI" id="CHEBI:58189"/>
        <dbReference type="EC" id="3.6.5.n1"/>
    </reaction>
</comment>
<keyword evidence="12" id="KW-1185">Reference proteome</keyword>
<dbReference type="PROSITE" id="PS00301">
    <property type="entry name" value="G_TR_1"/>
    <property type="match status" value="1"/>
</dbReference>
<comment type="similarity">
    <text evidence="8">Belongs to the GTP-binding elongation factor family. LepA subfamily.</text>
</comment>
<keyword evidence="8" id="KW-0472">Membrane</keyword>
<dbReference type="PANTHER" id="PTHR43512:SF4">
    <property type="entry name" value="TRANSLATION FACTOR GUF1 HOMOLOG, CHLOROPLASTIC"/>
    <property type="match status" value="1"/>
</dbReference>
<dbReference type="GO" id="GO:0005743">
    <property type="term" value="C:mitochondrial inner membrane"/>
    <property type="evidence" value="ECO:0007669"/>
    <property type="project" value="UniProtKB-SubCell"/>
</dbReference>
<evidence type="ECO:0000256" key="5">
    <source>
        <dbReference type="ARBA" id="ARBA00022917"/>
    </source>
</evidence>
<dbReference type="Pfam" id="PF06421">
    <property type="entry name" value="LepA_C"/>
    <property type="match status" value="1"/>
</dbReference>
<evidence type="ECO:0000256" key="9">
    <source>
        <dbReference type="SAM" id="SignalP"/>
    </source>
</evidence>
<dbReference type="GO" id="GO:0003924">
    <property type="term" value="F:GTPase activity"/>
    <property type="evidence" value="ECO:0007669"/>
    <property type="project" value="UniProtKB-UniRule"/>
</dbReference>
<keyword evidence="3 8" id="KW-0999">Mitochondrion inner membrane</keyword>
<dbReference type="KEGG" id="bmic:BMR1_01G00215"/>
<dbReference type="GO" id="GO:0045727">
    <property type="term" value="P:positive regulation of translation"/>
    <property type="evidence" value="ECO:0007669"/>
    <property type="project" value="UniProtKB-UniRule"/>
</dbReference>
<dbReference type="OrthoDB" id="1074at2759"/>
<evidence type="ECO:0000313" key="12">
    <source>
        <dbReference type="Proteomes" id="UP000002899"/>
    </source>
</evidence>
<dbReference type="PRINTS" id="PR00315">
    <property type="entry name" value="ELONGATNFCT"/>
</dbReference>
<dbReference type="Gene3D" id="3.30.70.870">
    <property type="entry name" value="Elongation Factor G (Translational Gtpase), domain 3"/>
    <property type="match status" value="1"/>
</dbReference>
<dbReference type="SUPFAM" id="SSF50447">
    <property type="entry name" value="Translation proteins"/>
    <property type="match status" value="1"/>
</dbReference>
<feature type="signal peptide" evidence="9">
    <location>
        <begin position="1"/>
        <end position="18"/>
    </location>
</feature>
<dbReference type="CDD" id="cd16260">
    <property type="entry name" value="EF4_III"/>
    <property type="match status" value="1"/>
</dbReference>
<comment type="similarity">
    <text evidence="1">Belongs to the TRAFAC class translation factor GTPase superfamily. Classic translation factor GTPase family. LepA subfamily.</text>
</comment>
<dbReference type="InterPro" id="IPR031157">
    <property type="entry name" value="G_TR_CS"/>
</dbReference>
<dbReference type="FunFam" id="3.30.70.2570:FF:000001">
    <property type="entry name" value="Translation factor GUF1, mitochondrial"/>
    <property type="match status" value="1"/>
</dbReference>
<dbReference type="Pfam" id="PF00009">
    <property type="entry name" value="GTP_EFTU"/>
    <property type="match status" value="1"/>
</dbReference>
<dbReference type="AlphaFoldDB" id="A0A1N6LW91"/>
<dbReference type="GO" id="GO:0005525">
    <property type="term" value="F:GTP binding"/>
    <property type="evidence" value="ECO:0007669"/>
    <property type="project" value="UniProtKB-UniRule"/>
</dbReference>
<dbReference type="Gene3D" id="3.40.50.300">
    <property type="entry name" value="P-loop containing nucleotide triphosphate hydrolases"/>
    <property type="match status" value="1"/>
</dbReference>
<dbReference type="VEuPathDB" id="PiroplasmaDB:BMR1_01G00215"/>
<organism evidence="11 12">
    <name type="scientific">Babesia microti (strain RI)</name>
    <dbReference type="NCBI Taxonomy" id="1133968"/>
    <lineage>
        <taxon>Eukaryota</taxon>
        <taxon>Sar</taxon>
        <taxon>Alveolata</taxon>
        <taxon>Apicomplexa</taxon>
        <taxon>Aconoidasida</taxon>
        <taxon>Piroplasmida</taxon>
        <taxon>Babesiidae</taxon>
        <taxon>Babesia</taxon>
    </lineage>
</organism>
<feature type="binding site" evidence="8">
    <location>
        <begin position="63"/>
        <end position="70"/>
    </location>
    <ligand>
        <name>GTP</name>
        <dbReference type="ChEBI" id="CHEBI:37565"/>
    </ligand>
</feature>
<dbReference type="Gene3D" id="3.30.70.240">
    <property type="match status" value="1"/>
</dbReference>
<comment type="function">
    <text evidence="8">Promotes mitochondrial protein synthesis. May act as a fidelity factor of the translation reaction, by catalyzing a one-codon backward translocation of tRNAs on improperly translocated ribosomes. Binds to mitochondrial ribosomes in a GTP-dependent manner.</text>
</comment>
<name>A0A1N6LW91_BABMR</name>
<evidence type="ECO:0000256" key="3">
    <source>
        <dbReference type="ARBA" id="ARBA00022792"/>
    </source>
</evidence>
<evidence type="ECO:0000256" key="6">
    <source>
        <dbReference type="ARBA" id="ARBA00023128"/>
    </source>
</evidence>
<dbReference type="InterPro" id="IPR013842">
    <property type="entry name" value="LepA_CTD"/>
</dbReference>
<dbReference type="FunFam" id="3.40.50.300:FF:000078">
    <property type="entry name" value="Elongation factor 4"/>
    <property type="match status" value="1"/>
</dbReference>
<dbReference type="GO" id="GO:0006412">
    <property type="term" value="P:translation"/>
    <property type="evidence" value="ECO:0007669"/>
    <property type="project" value="UniProtKB-KW"/>
</dbReference>
<keyword evidence="6 8" id="KW-0496">Mitochondrion</keyword>
<evidence type="ECO:0000256" key="8">
    <source>
        <dbReference type="HAMAP-Rule" id="MF_03137"/>
    </source>
</evidence>
<dbReference type="InterPro" id="IPR005225">
    <property type="entry name" value="Small_GTP-bd"/>
</dbReference>
<dbReference type="InterPro" id="IPR006297">
    <property type="entry name" value="EF-4"/>
</dbReference>
<evidence type="ECO:0000313" key="11">
    <source>
        <dbReference type="EMBL" id="SIO73145.1"/>
    </source>
</evidence>
<reference evidence="11 12" key="1">
    <citation type="journal article" date="2012" name="Nucleic Acids Res.">
        <title>Sequencing of the smallest Apicomplexan genome from the human pathogen Babesia microti.</title>
        <authorList>
            <person name="Cornillot E."/>
            <person name="Hadj-Kaddour K."/>
            <person name="Dassouli A."/>
            <person name="Noel B."/>
            <person name="Ranwez V."/>
            <person name="Vacherie B."/>
            <person name="Augagneur Y."/>
            <person name="Bres V."/>
            <person name="Duclos A."/>
            <person name="Randazzo S."/>
            <person name="Carcy B."/>
            <person name="Debierre-Grockiego F."/>
            <person name="Delbecq S."/>
            <person name="Moubri-Menage K."/>
            <person name="Shams-Eldin H."/>
            <person name="Usmani-Brown S."/>
            <person name="Bringaud F."/>
            <person name="Wincker P."/>
            <person name="Vivares C.P."/>
            <person name="Schwarz R.T."/>
            <person name="Schetters T.P."/>
            <person name="Krause P.J."/>
            <person name="Gorenflot A."/>
            <person name="Berry V."/>
            <person name="Barbe V."/>
            <person name="Ben Mamoun C."/>
        </authorList>
    </citation>
    <scope>NUCLEOTIDE SEQUENCE [LARGE SCALE GENOMIC DNA]</scope>
    <source>
        <strain evidence="11 12">RI</strain>
    </source>
</reference>
<dbReference type="GeneID" id="24423123"/>
<dbReference type="Gene3D" id="3.30.70.2570">
    <property type="entry name" value="Elongation factor 4, C-terminal domain"/>
    <property type="match status" value="1"/>
</dbReference>
<evidence type="ECO:0000259" key="10">
    <source>
        <dbReference type="PROSITE" id="PS51722"/>
    </source>
</evidence>
<reference evidence="11 12" key="3">
    <citation type="journal article" date="2016" name="Sci. Rep.">
        <title>Genome-wide diversity and gene expression profiling of Babesia microti isolates identify polymorphic genes that mediate host-pathogen interactions.</title>
        <authorList>
            <person name="Silva J.C."/>
            <person name="Cornillot E."/>
            <person name="McCracken C."/>
            <person name="Usmani-Brown S."/>
            <person name="Dwivedi A."/>
            <person name="Ifeonu O.O."/>
            <person name="Crabtree J."/>
            <person name="Gotia H.T."/>
            <person name="Virji A.Z."/>
            <person name="Reynes C."/>
            <person name="Colinge J."/>
            <person name="Kumar V."/>
            <person name="Lawres L."/>
            <person name="Pazzi J.E."/>
            <person name="Pablo J.V."/>
            <person name="Hung C."/>
            <person name="Brancato J."/>
            <person name="Kumari P."/>
            <person name="Orvis J."/>
            <person name="Tretina K."/>
            <person name="Chibucos M."/>
            <person name="Ott S."/>
            <person name="Sadzewicz L."/>
            <person name="Sengamalay N."/>
            <person name="Shetty A.C."/>
            <person name="Su Q."/>
            <person name="Tallon L."/>
            <person name="Fraser C.M."/>
            <person name="Frutos R."/>
            <person name="Molina D.M."/>
            <person name="Krause P.J."/>
            <person name="Ben Mamoun C."/>
        </authorList>
    </citation>
    <scope>NUCLEOTIDE SEQUENCE [LARGE SCALE GENOMIC DNA]</scope>
    <source>
        <strain evidence="11 12">RI</strain>
    </source>
</reference>
<dbReference type="CDD" id="cd01890">
    <property type="entry name" value="LepA"/>
    <property type="match status" value="1"/>
</dbReference>
<dbReference type="InterPro" id="IPR000795">
    <property type="entry name" value="T_Tr_GTP-bd_dom"/>
</dbReference>
<dbReference type="InterPro" id="IPR009000">
    <property type="entry name" value="Transl_B-barrel_sf"/>
</dbReference>
<protein>
    <recommendedName>
        <fullName evidence="8">Translation factor GUF1 homolog, mitochondrial</fullName>
        <ecNumber evidence="8">3.6.5.n1</ecNumber>
    </recommendedName>
    <alternativeName>
        <fullName evidence="8">Elongation factor 4 homolog</fullName>
        <shortName evidence="8">EF-4</shortName>
    </alternativeName>
    <alternativeName>
        <fullName evidence="8">GTPase GUF1 homolog</fullName>
    </alternativeName>
    <alternativeName>
        <fullName evidence="8">Ribosomal back-translocase</fullName>
    </alternativeName>
</protein>
<proteinExistence type="inferred from homology"/>
<feature type="binding site" evidence="8">
    <location>
        <begin position="127"/>
        <end position="131"/>
    </location>
    <ligand>
        <name>GTP</name>
        <dbReference type="ChEBI" id="CHEBI:37565"/>
    </ligand>
</feature>
<dbReference type="Pfam" id="PF00679">
    <property type="entry name" value="EFG_C"/>
    <property type="match status" value="1"/>
</dbReference>
<dbReference type="InterPro" id="IPR000640">
    <property type="entry name" value="EFG_V-like"/>
</dbReference>
<dbReference type="NCBIfam" id="TIGR00231">
    <property type="entry name" value="small_GTP"/>
    <property type="match status" value="1"/>
</dbReference>
<keyword evidence="2 8" id="KW-0547">Nucleotide-binding</keyword>
<dbReference type="Proteomes" id="UP000002899">
    <property type="component" value="Chromosome I"/>
</dbReference>
<dbReference type="EMBL" id="FO082871">
    <property type="protein sequence ID" value="SIO73145.1"/>
    <property type="molecule type" value="Genomic_DNA"/>
</dbReference>
<evidence type="ECO:0000256" key="4">
    <source>
        <dbReference type="ARBA" id="ARBA00022801"/>
    </source>
</evidence>
<dbReference type="NCBIfam" id="TIGR01393">
    <property type="entry name" value="lepA"/>
    <property type="match status" value="1"/>
</dbReference>
<dbReference type="InterPro" id="IPR038363">
    <property type="entry name" value="LepA_C_sf"/>
</dbReference>
<keyword evidence="9" id="KW-0732">Signal</keyword>
<dbReference type="SUPFAM" id="SSF52540">
    <property type="entry name" value="P-loop containing nucleoside triphosphate hydrolases"/>
    <property type="match status" value="1"/>
</dbReference>
<gene>
    <name evidence="11" type="ORF">BMR1_01G00215</name>
</gene>
<dbReference type="Gene3D" id="2.40.30.10">
    <property type="entry name" value="Translation factors"/>
    <property type="match status" value="1"/>
</dbReference>
<evidence type="ECO:0000256" key="7">
    <source>
        <dbReference type="ARBA" id="ARBA00023134"/>
    </source>
</evidence>
<feature type="binding site" evidence="8">
    <location>
        <begin position="181"/>
        <end position="184"/>
    </location>
    <ligand>
        <name>GTP</name>
        <dbReference type="ChEBI" id="CHEBI:37565"/>
    </ligand>
</feature>
<reference evidence="11 12" key="2">
    <citation type="journal article" date="2013" name="PLoS ONE">
        <title>Whole genome mapping and re-organization of the nuclear and mitochondrial genomes of Babesia microti isolates.</title>
        <authorList>
            <person name="Cornillot E."/>
            <person name="Dassouli A."/>
            <person name="Garg A."/>
            <person name="Pachikara N."/>
            <person name="Randazzo S."/>
            <person name="Depoix D."/>
            <person name="Carcy B."/>
            <person name="Delbecq S."/>
            <person name="Frutos R."/>
            <person name="Silva J.C."/>
            <person name="Sutton R."/>
            <person name="Krause P.J."/>
            <person name="Mamoun C.B."/>
        </authorList>
    </citation>
    <scope>NUCLEOTIDE SEQUENCE [LARGE SCALE GENOMIC DNA]</scope>
    <source>
        <strain evidence="11 12">RI</strain>
    </source>
</reference>
<dbReference type="PANTHER" id="PTHR43512">
    <property type="entry name" value="TRANSLATION FACTOR GUF1-RELATED"/>
    <property type="match status" value="1"/>
</dbReference>
<dbReference type="RefSeq" id="XP_021337257.1">
    <property type="nucleotide sequence ID" value="XM_021482867.1"/>
</dbReference>
<dbReference type="InterPro" id="IPR035647">
    <property type="entry name" value="EFG_III/V"/>
</dbReference>
<dbReference type="PROSITE" id="PS51722">
    <property type="entry name" value="G_TR_2"/>
    <property type="match status" value="1"/>
</dbReference>
<keyword evidence="7 8" id="KW-0342">GTP-binding</keyword>
<sequence length="651" mass="72948">MNNFFFGILFILVYNSHCYSNTHRFTYLRTYQNPKLGCGTHFTPNSSSNEPKNSLIRNFCIIAHVDHGKSTLADRILEYTKSVNHVNSQHLDNMELERERGITIKLQSARIKYTANDGNEYTLNLIDTPGHIDFNHEATRSISACEGAILVVDGTKGIQAQTITTAQIAITRGVVIIPVVNKIDMEACDFEGTSKQIQQIFKIPPDDILKISAKTGVGVGDVLERIISKIPPPVVYCDKPTRALIFDSLYDPHKGAIGFIRMIDGRLTHMDEIYLCNTKLESKIKNIGLMLPELQTTDVLESGQVGWFSANIKDPTKLKVGDTLVIKKDFRRGLVSPVYTFEDAKPTVYCGMYPTDGTDFQQLKIAMEKLKLNDHSFTFEPDDSGLAGHGFHCGFNGILHMDIIRQRLNREFNVSVIITCPSVPYKCELRNGNTVCIRDASHWPKDGTICKCYEPWTELTLHVPKESIGKTMKLLERMRGVFVSKDETSSVVLKYQAPLIEVISDFFDNLKSITNGYGSFDYQDLFYKESELVKIRIIVNGEEAHGLSTICIKSKAHETGKKIVEALKATIPSQQFKVPLQAAIGNRVVASVSIPALRKNVTQGCYGGDQSRKNKLLDRQAKGKQMMAQYGKVRIPADSYKAVIKAMRSQL</sequence>
<evidence type="ECO:0000256" key="1">
    <source>
        <dbReference type="ARBA" id="ARBA00005454"/>
    </source>
</evidence>
<dbReference type="GO" id="GO:0005759">
    <property type="term" value="C:mitochondrial matrix"/>
    <property type="evidence" value="ECO:0007669"/>
    <property type="project" value="UniProtKB-UniRule"/>
</dbReference>
<dbReference type="GO" id="GO:0043022">
    <property type="term" value="F:ribosome binding"/>
    <property type="evidence" value="ECO:0007669"/>
    <property type="project" value="UniProtKB-UniRule"/>
</dbReference>
<dbReference type="EC" id="3.6.5.n1" evidence="8"/>
<feature type="chain" id="PRO_5012794461" description="Translation factor GUF1 homolog, mitochondrial" evidence="9">
    <location>
        <begin position="19"/>
        <end position="651"/>
    </location>
</feature>
<dbReference type="FunFam" id="2.40.30.10:FF:000015">
    <property type="entry name" value="Translation factor GUF1, mitochondrial"/>
    <property type="match status" value="1"/>
</dbReference>
<dbReference type="HAMAP" id="MF_00071">
    <property type="entry name" value="LepA"/>
    <property type="match status" value="1"/>
</dbReference>
<dbReference type="InterPro" id="IPR027417">
    <property type="entry name" value="P-loop_NTPase"/>
</dbReference>
<dbReference type="SUPFAM" id="SSF54980">
    <property type="entry name" value="EF-G C-terminal domain-like"/>
    <property type="match status" value="2"/>
</dbReference>
<comment type="subcellular location">
    <subcellularLocation>
        <location evidence="8">Mitochondrion inner membrane</location>
        <topology evidence="8">Peripheral membrane protein</topology>
        <orientation evidence="8">Matrix side</orientation>
    </subcellularLocation>
</comment>
<feature type="domain" description="Tr-type G" evidence="10">
    <location>
        <begin position="54"/>
        <end position="234"/>
    </location>
</feature>
<evidence type="ECO:0000256" key="2">
    <source>
        <dbReference type="ARBA" id="ARBA00022741"/>
    </source>
</evidence>
<accession>A0A1N6LW91</accession>